<feature type="domain" description="Acyltransferase 3" evidence="3">
    <location>
        <begin position="73"/>
        <end position="495"/>
    </location>
</feature>
<organism evidence="4 5">
    <name type="scientific">Exophiala bonariae</name>
    <dbReference type="NCBI Taxonomy" id="1690606"/>
    <lineage>
        <taxon>Eukaryota</taxon>
        <taxon>Fungi</taxon>
        <taxon>Dikarya</taxon>
        <taxon>Ascomycota</taxon>
        <taxon>Pezizomycotina</taxon>
        <taxon>Eurotiomycetes</taxon>
        <taxon>Chaetothyriomycetidae</taxon>
        <taxon>Chaetothyriales</taxon>
        <taxon>Herpotrichiellaceae</taxon>
        <taxon>Exophiala</taxon>
    </lineage>
</organism>
<feature type="region of interest" description="Disordered" evidence="1">
    <location>
        <begin position="330"/>
        <end position="349"/>
    </location>
</feature>
<sequence>MDHHDKPSVATNNPHWRITTSQLLSTVRDLRGSRVTGILESAVPTALSKSIRSRILEDPISSSGLKTNIGPTTWMDGLRGCAALVVFNYHFLFAFTDSTAVGFGVNEQHHSIIELPFIRLLYDGATCVNIFFVIAGYVCSAKALQLMTTAPSNSSGNRHEKVLSSLSCSVFRRFARLYLPVMCMMFITTVSAYAGLFEGLRDMIAQKDVNFRPQFTEPSVRQCATLTQQLHFWLQELYKLSDVWRVGPFYPEHDPHLWTIGYEARMSMHLYIALVGLAKCKPRVRLGFLIALALLYTIWNRWEGPLFFLGAALAQYDALKHASGAVRLDPSPTDLLPGSPSTTQSSCKPSSAGRILRRAAYTFALYLMSYPISGFKKPAPGFTWMNNLIPAFYSRKEKFPKSIGVLLFVFLLQTSRNHIASPTPSFWHRLFTCRFARYLGQHMFALYLVHGTVLHIVGYGIPHFVWGFTGKDGAAGWLAGVVVGWVCSLVLCLFFAEVFTRQVDGRCASVIRRLENFCMQE</sequence>
<dbReference type="PANTHER" id="PTHR23028">
    <property type="entry name" value="ACETYLTRANSFERASE"/>
    <property type="match status" value="1"/>
</dbReference>
<name>A0AAV9NRK8_9EURO</name>
<keyword evidence="5" id="KW-1185">Reference proteome</keyword>
<dbReference type="EMBL" id="JAVRRD010000001">
    <property type="protein sequence ID" value="KAK5064576.1"/>
    <property type="molecule type" value="Genomic_DNA"/>
</dbReference>
<keyword evidence="2" id="KW-0472">Membrane</keyword>
<keyword evidence="2" id="KW-1133">Transmembrane helix</keyword>
<evidence type="ECO:0000256" key="1">
    <source>
        <dbReference type="SAM" id="MobiDB-lite"/>
    </source>
</evidence>
<evidence type="ECO:0000313" key="5">
    <source>
        <dbReference type="Proteomes" id="UP001358417"/>
    </source>
</evidence>
<gene>
    <name evidence="4" type="ORF">LTR84_000409</name>
</gene>
<protein>
    <recommendedName>
        <fullName evidence="3">Acyltransferase 3 domain-containing protein</fullName>
    </recommendedName>
</protein>
<dbReference type="InterPro" id="IPR050879">
    <property type="entry name" value="Acyltransferase_3"/>
</dbReference>
<comment type="caution">
    <text evidence="4">The sequence shown here is derived from an EMBL/GenBank/DDBJ whole genome shotgun (WGS) entry which is preliminary data.</text>
</comment>
<feature type="transmembrane region" description="Helical" evidence="2">
    <location>
        <begin position="474"/>
        <end position="496"/>
    </location>
</feature>
<evidence type="ECO:0000313" key="4">
    <source>
        <dbReference type="EMBL" id="KAK5064576.1"/>
    </source>
</evidence>
<evidence type="ECO:0000259" key="3">
    <source>
        <dbReference type="Pfam" id="PF01757"/>
    </source>
</evidence>
<proteinExistence type="predicted"/>
<feature type="transmembrane region" description="Helical" evidence="2">
    <location>
        <begin position="177"/>
        <end position="197"/>
    </location>
</feature>
<dbReference type="GeneID" id="89968631"/>
<evidence type="ECO:0000256" key="2">
    <source>
        <dbReference type="SAM" id="Phobius"/>
    </source>
</evidence>
<accession>A0AAV9NRK8</accession>
<feature type="transmembrane region" description="Helical" evidence="2">
    <location>
        <begin position="444"/>
        <end position="468"/>
    </location>
</feature>
<reference evidence="4 5" key="1">
    <citation type="submission" date="2023-08" db="EMBL/GenBank/DDBJ databases">
        <title>Black Yeasts Isolated from many extreme environments.</title>
        <authorList>
            <person name="Coleine C."/>
            <person name="Stajich J.E."/>
            <person name="Selbmann L."/>
        </authorList>
    </citation>
    <scope>NUCLEOTIDE SEQUENCE [LARGE SCALE GENOMIC DNA]</scope>
    <source>
        <strain evidence="4 5">CCFEE 5792</strain>
    </source>
</reference>
<dbReference type="RefSeq" id="XP_064711900.1">
    <property type="nucleotide sequence ID" value="XM_064844040.1"/>
</dbReference>
<dbReference type="AlphaFoldDB" id="A0AAV9NRK8"/>
<keyword evidence="2" id="KW-0812">Transmembrane</keyword>
<dbReference type="Proteomes" id="UP001358417">
    <property type="component" value="Unassembled WGS sequence"/>
</dbReference>
<dbReference type="InterPro" id="IPR002656">
    <property type="entry name" value="Acyl_transf_3_dom"/>
</dbReference>
<dbReference type="Pfam" id="PF01757">
    <property type="entry name" value="Acyl_transf_3"/>
    <property type="match status" value="1"/>
</dbReference>
<dbReference type="GO" id="GO:0016747">
    <property type="term" value="F:acyltransferase activity, transferring groups other than amino-acyl groups"/>
    <property type="evidence" value="ECO:0007669"/>
    <property type="project" value="InterPro"/>
</dbReference>
<feature type="compositionally biased region" description="Polar residues" evidence="1">
    <location>
        <begin position="339"/>
        <end position="349"/>
    </location>
</feature>
<dbReference type="PANTHER" id="PTHR23028:SF134">
    <property type="entry name" value="PUTATIVE (AFU_ORTHOLOGUE AFUA_4G08520)-RELATED"/>
    <property type="match status" value="1"/>
</dbReference>